<evidence type="ECO:0000313" key="3">
    <source>
        <dbReference type="EMBL" id="KJV69621.1"/>
    </source>
</evidence>
<feature type="compositionally biased region" description="Basic and acidic residues" evidence="1">
    <location>
        <begin position="183"/>
        <end position="197"/>
    </location>
</feature>
<gene>
    <name evidence="3" type="primary">tolA</name>
    <name evidence="3" type="ORF">NLO413_1021</name>
</gene>
<name>A0A0F3NPF2_9RICK</name>
<organism evidence="3 4">
    <name type="scientific">Candidatus Neoehrlichia procyonis str. RAC413</name>
    <dbReference type="NCBI Taxonomy" id="1359163"/>
    <lineage>
        <taxon>Bacteria</taxon>
        <taxon>Pseudomonadati</taxon>
        <taxon>Pseudomonadota</taxon>
        <taxon>Alphaproteobacteria</taxon>
        <taxon>Rickettsiales</taxon>
        <taxon>Anaplasmataceae</taxon>
        <taxon>Candidatus Neoehrlichia</taxon>
    </lineage>
</organism>
<feature type="compositionally biased region" description="Polar residues" evidence="1">
    <location>
        <begin position="161"/>
        <end position="182"/>
    </location>
</feature>
<feature type="compositionally biased region" description="Polar residues" evidence="1">
    <location>
        <begin position="205"/>
        <end position="229"/>
    </location>
</feature>
<evidence type="ECO:0000256" key="1">
    <source>
        <dbReference type="SAM" id="MobiDB-lite"/>
    </source>
</evidence>
<feature type="compositionally biased region" description="Polar residues" evidence="1">
    <location>
        <begin position="117"/>
        <end position="138"/>
    </location>
</feature>
<proteinExistence type="predicted"/>
<dbReference type="Proteomes" id="UP000033562">
    <property type="component" value="Unassembled WGS sequence"/>
</dbReference>
<dbReference type="NCBIfam" id="TIGR02794">
    <property type="entry name" value="tolA_full"/>
    <property type="match status" value="1"/>
</dbReference>
<evidence type="ECO:0000256" key="2">
    <source>
        <dbReference type="SAM" id="Phobius"/>
    </source>
</evidence>
<dbReference type="GO" id="GO:0016020">
    <property type="term" value="C:membrane"/>
    <property type="evidence" value="ECO:0007669"/>
    <property type="project" value="InterPro"/>
</dbReference>
<sequence length="370" mass="41939">MYRLLHSNIFYVTLSLLFHVLITSFFFIKLPNLHLKKNNLYTNHIVVIDALPLNTINNIPLKQTPPTKPHHSNHINKLPTKNNTNQKKHTTNTASSHEHKKMKDTEKKVTKPKSNNKETNTASNHNQKNKNATTQHASPQHEHKKMKDTEKKVTKPKSNNKETNTASNHNQKNKNVTTQHASPQHEHKKMKDTEKKVTKPKSNNKETNTASNHNQKNKNVATQHASPQQELASILKSIEKSNTTNNLEQNNAQDGLIGKGDVNYDKNSPVSIKILDAIRSKFIKCWTVPAGAKNIGSLQVIINVALSLDGKVINAEISDQYSYAHDHFFRAIADSALRAVYKCSPLIGLSKKHYNIWNNISLNFDPRHML</sequence>
<dbReference type="SUPFAM" id="SSF74653">
    <property type="entry name" value="TolA/TonB C-terminal domain"/>
    <property type="match status" value="1"/>
</dbReference>
<keyword evidence="2" id="KW-0812">Transmembrane</keyword>
<accession>A0A0F3NPF2</accession>
<comment type="caution">
    <text evidence="3">The sequence shown here is derived from an EMBL/GenBank/DDBJ whole genome shotgun (WGS) entry which is preliminary data.</text>
</comment>
<dbReference type="Gene3D" id="3.30.1150.10">
    <property type="match status" value="1"/>
</dbReference>
<keyword evidence="4" id="KW-1185">Reference proteome</keyword>
<protein>
    <submittedName>
        <fullName evidence="3">Protein TolA</fullName>
    </submittedName>
</protein>
<keyword evidence="2" id="KW-1133">Transmembrane helix</keyword>
<evidence type="ECO:0000313" key="4">
    <source>
        <dbReference type="Proteomes" id="UP000033562"/>
    </source>
</evidence>
<dbReference type="OrthoDB" id="7161229at2"/>
<feature type="transmembrane region" description="Helical" evidence="2">
    <location>
        <begin position="9"/>
        <end position="28"/>
    </location>
</feature>
<feature type="compositionally biased region" description="Basic and acidic residues" evidence="1">
    <location>
        <begin position="139"/>
        <end position="153"/>
    </location>
</feature>
<dbReference type="AlphaFoldDB" id="A0A0F3NPF2"/>
<keyword evidence="2" id="KW-0472">Membrane</keyword>
<reference evidence="3 4" key="1">
    <citation type="submission" date="2015-02" db="EMBL/GenBank/DDBJ databases">
        <title>Genome Sequencing of Rickettsiales.</title>
        <authorList>
            <person name="Daugherty S.C."/>
            <person name="Su Q."/>
            <person name="Abolude K."/>
            <person name="Beier-Sexton M."/>
            <person name="Carlyon J.A."/>
            <person name="Carter R."/>
            <person name="Day N.P."/>
            <person name="Dumler S.J."/>
            <person name="Dyachenko V."/>
            <person name="Godinez A."/>
            <person name="Kurtti T.J."/>
            <person name="Lichay M."/>
            <person name="Mullins K.E."/>
            <person name="Ott S."/>
            <person name="Pappas-Brown V."/>
            <person name="Paris D.H."/>
            <person name="Patel P."/>
            <person name="Richards A.L."/>
            <person name="Sadzewicz L."/>
            <person name="Sears K."/>
            <person name="Seidman D."/>
            <person name="Sengamalay N."/>
            <person name="Stenos J."/>
            <person name="Tallon L.J."/>
            <person name="Vincent G."/>
            <person name="Fraser C.M."/>
            <person name="Munderloh U."/>
            <person name="Dunning-Hotopp J.C."/>
        </authorList>
    </citation>
    <scope>NUCLEOTIDE SEQUENCE [LARGE SCALE GENOMIC DNA]</scope>
    <source>
        <strain evidence="3 4">RAC413</strain>
    </source>
</reference>
<dbReference type="RefSeq" id="WP_084229845.1">
    <property type="nucleotide sequence ID" value="NZ_LANX01000001.1"/>
</dbReference>
<dbReference type="InterPro" id="IPR014161">
    <property type="entry name" value="Tol-Pal_TolA"/>
</dbReference>
<dbReference type="GO" id="GO:0019534">
    <property type="term" value="F:toxin transmembrane transporter activity"/>
    <property type="evidence" value="ECO:0007669"/>
    <property type="project" value="InterPro"/>
</dbReference>
<dbReference type="STRING" id="1359163.NLO413_1021"/>
<dbReference type="GO" id="GO:0043213">
    <property type="term" value="P:bacteriocin transport"/>
    <property type="evidence" value="ECO:0007669"/>
    <property type="project" value="InterPro"/>
</dbReference>
<dbReference type="EMBL" id="LANX01000001">
    <property type="protein sequence ID" value="KJV69621.1"/>
    <property type="molecule type" value="Genomic_DNA"/>
</dbReference>
<feature type="region of interest" description="Disordered" evidence="1">
    <location>
        <begin position="61"/>
        <end position="229"/>
    </location>
</feature>